<evidence type="ECO:0000256" key="6">
    <source>
        <dbReference type="ARBA" id="ARBA00022737"/>
    </source>
</evidence>
<feature type="transmembrane region" description="Helical" evidence="11">
    <location>
        <begin position="44"/>
        <end position="62"/>
    </location>
</feature>
<keyword evidence="9 11" id="KW-0472">Membrane</keyword>
<evidence type="ECO:0000313" key="13">
    <source>
        <dbReference type="EMBL" id="KAJ0205444.1"/>
    </source>
</evidence>
<keyword evidence="4 11" id="KW-0812">Transmembrane</keyword>
<evidence type="ECO:0000256" key="5">
    <source>
        <dbReference type="ARBA" id="ARBA00022729"/>
    </source>
</evidence>
<reference evidence="13 14" key="1">
    <citation type="journal article" date="2017" name="Nat. Commun.">
        <title>Genome assembly with in vitro proximity ligation data and whole-genome triplication in lettuce.</title>
        <authorList>
            <person name="Reyes-Chin-Wo S."/>
            <person name="Wang Z."/>
            <person name="Yang X."/>
            <person name="Kozik A."/>
            <person name="Arikit S."/>
            <person name="Song C."/>
            <person name="Xia L."/>
            <person name="Froenicke L."/>
            <person name="Lavelle D.O."/>
            <person name="Truco M.J."/>
            <person name="Xia R."/>
            <person name="Zhu S."/>
            <person name="Xu C."/>
            <person name="Xu H."/>
            <person name="Xu X."/>
            <person name="Cox K."/>
            <person name="Korf I."/>
            <person name="Meyers B.C."/>
            <person name="Michelmore R.W."/>
        </authorList>
    </citation>
    <scope>NUCLEOTIDE SEQUENCE [LARGE SCALE GENOMIC DNA]</scope>
    <source>
        <strain evidence="14">cv. Salinas</strain>
        <tissue evidence="13">Seedlings</tissue>
    </source>
</reference>
<keyword evidence="8" id="KW-0406">Ion transport</keyword>
<evidence type="ECO:0000256" key="1">
    <source>
        <dbReference type="ARBA" id="ARBA00004141"/>
    </source>
</evidence>
<keyword evidence="3" id="KW-0813">Transport</keyword>
<keyword evidence="6" id="KW-0677">Repeat</keyword>
<comment type="similarity">
    <text evidence="2">Belongs to the aromatic acid exporter (TC 2.A.85) family.</text>
</comment>
<dbReference type="Pfam" id="PF11744">
    <property type="entry name" value="ALMT"/>
    <property type="match status" value="1"/>
</dbReference>
<feature type="transmembrane region" description="Helical" evidence="11">
    <location>
        <begin position="186"/>
        <end position="207"/>
    </location>
</feature>
<dbReference type="Gene3D" id="3.30.430.20">
    <property type="entry name" value="Gnk2 domain, C-X8-C-X2-C motif"/>
    <property type="match status" value="1"/>
</dbReference>
<evidence type="ECO:0000256" key="9">
    <source>
        <dbReference type="ARBA" id="ARBA00023136"/>
    </source>
</evidence>
<comment type="caution">
    <text evidence="13">The sequence shown here is derived from an EMBL/GenBank/DDBJ whole genome shotgun (WGS) entry which is preliminary data.</text>
</comment>
<feature type="transmembrane region" description="Helical" evidence="11">
    <location>
        <begin position="74"/>
        <end position="90"/>
    </location>
</feature>
<comment type="subcellular location">
    <subcellularLocation>
        <location evidence="1">Membrane</location>
        <topology evidence="1">Multi-pass membrane protein</topology>
    </subcellularLocation>
</comment>
<dbReference type="FunFam" id="3.30.430.20:FF:000023">
    <property type="entry name" value="Antifungal protein ginkbilobin-2"/>
    <property type="match status" value="1"/>
</dbReference>
<evidence type="ECO:0000256" key="2">
    <source>
        <dbReference type="ARBA" id="ARBA00007079"/>
    </source>
</evidence>
<evidence type="ECO:0000256" key="4">
    <source>
        <dbReference type="ARBA" id="ARBA00022692"/>
    </source>
</evidence>
<dbReference type="GO" id="GO:0009705">
    <property type="term" value="C:plant-type vacuole membrane"/>
    <property type="evidence" value="ECO:0000318"/>
    <property type="project" value="GO_Central"/>
</dbReference>
<proteinExistence type="inferred from homology"/>
<keyword evidence="14" id="KW-1185">Reference proteome</keyword>
<keyword evidence="5" id="KW-0732">Signal</keyword>
<dbReference type="PROSITE" id="PS51473">
    <property type="entry name" value="GNK2"/>
    <property type="match status" value="1"/>
</dbReference>
<feature type="transmembrane region" description="Helical" evidence="11">
    <location>
        <begin position="123"/>
        <end position="143"/>
    </location>
</feature>
<name>A0A9R1XCK5_LACSA</name>
<dbReference type="GO" id="GO:0015743">
    <property type="term" value="P:malate transport"/>
    <property type="evidence" value="ECO:0007669"/>
    <property type="project" value="InterPro"/>
</dbReference>
<protein>
    <recommendedName>
        <fullName evidence="12">Gnk2-homologous domain-containing protein</fullName>
    </recommendedName>
</protein>
<sequence length="561" mass="62328">MSTTIDISNENETSQNYKKQKKSSFLVKLSSLIEKHDEQHMQKVIHSIKVGIALVLVSLLYLLDPLFNQVGENAMWAIMTVVVVFEFYAGATLSKGLLRGVGTILGGGLGCLAAIMADDLGKIGNAVVVGASVFIFGAVATYCRLIPSIKRRYDYGVMIFILTFNLVAVSGLRADKILELARERLSTIGMGFAVCIFISLLIFPMWASDELHRVTSSNFDKLACCIEDCMKAYFSVVSEKESMPSINVSGCKSVLHSKSSEESLANFARWEPWHGKFGFYYPWEKYLQIGELIRELASIILSMKECLGSPLQPSTPLQHALKEPCKSVGLSLGLTMRELGESIRNMKRCQAKVLKLESIKLELNLLSTSHKLRGIANVESLAIANFLFLLMEIVDKVLFGECEGVPLRSEPSIYTLAGWKCIQRIVIMDHIVMMQTDLTYILFGICKFVRSAPNTNVTSVLCNSGVYTGGDPFTISLAYVLDELKRVTPSQEGYDYRDISPYPNAFAYGHASCNQNLRSMDCKTCLDAAEIQMLTSCNNRIGARAVLNDCATRYEQYPFKD</sequence>
<evidence type="ECO:0000313" key="14">
    <source>
        <dbReference type="Proteomes" id="UP000235145"/>
    </source>
</evidence>
<feature type="domain" description="Gnk2-homologous" evidence="12">
    <location>
        <begin position="455"/>
        <end position="559"/>
    </location>
</feature>
<dbReference type="CDD" id="cd23509">
    <property type="entry name" value="Gnk2-like"/>
    <property type="match status" value="1"/>
</dbReference>
<gene>
    <name evidence="13" type="ORF">LSAT_V11C500297290</name>
</gene>
<feature type="transmembrane region" description="Helical" evidence="11">
    <location>
        <begin position="97"/>
        <end position="117"/>
    </location>
</feature>
<evidence type="ECO:0000256" key="7">
    <source>
        <dbReference type="ARBA" id="ARBA00022989"/>
    </source>
</evidence>
<organism evidence="13 14">
    <name type="scientific">Lactuca sativa</name>
    <name type="common">Garden lettuce</name>
    <dbReference type="NCBI Taxonomy" id="4236"/>
    <lineage>
        <taxon>Eukaryota</taxon>
        <taxon>Viridiplantae</taxon>
        <taxon>Streptophyta</taxon>
        <taxon>Embryophyta</taxon>
        <taxon>Tracheophyta</taxon>
        <taxon>Spermatophyta</taxon>
        <taxon>Magnoliopsida</taxon>
        <taxon>eudicotyledons</taxon>
        <taxon>Gunneridae</taxon>
        <taxon>Pentapetalae</taxon>
        <taxon>asterids</taxon>
        <taxon>campanulids</taxon>
        <taxon>Asterales</taxon>
        <taxon>Asteraceae</taxon>
        <taxon>Cichorioideae</taxon>
        <taxon>Cichorieae</taxon>
        <taxon>Lactucinae</taxon>
        <taxon>Lactuca</taxon>
    </lineage>
</organism>
<evidence type="ECO:0000256" key="8">
    <source>
        <dbReference type="ARBA" id="ARBA00023065"/>
    </source>
</evidence>
<dbReference type="InterPro" id="IPR020966">
    <property type="entry name" value="ALMT"/>
</dbReference>
<keyword evidence="10" id="KW-0407">Ion channel</keyword>
<dbReference type="InterPro" id="IPR002902">
    <property type="entry name" value="GNK2"/>
</dbReference>
<evidence type="ECO:0000256" key="11">
    <source>
        <dbReference type="SAM" id="Phobius"/>
    </source>
</evidence>
<dbReference type="Proteomes" id="UP000235145">
    <property type="component" value="Unassembled WGS sequence"/>
</dbReference>
<evidence type="ECO:0000259" key="12">
    <source>
        <dbReference type="PROSITE" id="PS51473"/>
    </source>
</evidence>
<dbReference type="EMBL" id="NBSK02000005">
    <property type="protein sequence ID" value="KAJ0205444.1"/>
    <property type="molecule type" value="Genomic_DNA"/>
</dbReference>
<keyword evidence="7 11" id="KW-1133">Transmembrane helix</keyword>
<dbReference type="AlphaFoldDB" id="A0A9R1XCK5"/>
<dbReference type="InterPro" id="IPR038408">
    <property type="entry name" value="GNK2_sf"/>
</dbReference>
<evidence type="ECO:0000256" key="10">
    <source>
        <dbReference type="ARBA" id="ARBA00023303"/>
    </source>
</evidence>
<dbReference type="PANTHER" id="PTHR31086">
    <property type="entry name" value="ALUMINUM-ACTIVATED MALATE TRANSPORTER 10"/>
    <property type="match status" value="1"/>
</dbReference>
<dbReference type="Pfam" id="PF01657">
    <property type="entry name" value="Stress-antifung"/>
    <property type="match status" value="1"/>
</dbReference>
<dbReference type="GO" id="GO:0034220">
    <property type="term" value="P:monoatomic ion transmembrane transport"/>
    <property type="evidence" value="ECO:0007669"/>
    <property type="project" value="UniProtKB-KW"/>
</dbReference>
<evidence type="ECO:0000256" key="3">
    <source>
        <dbReference type="ARBA" id="ARBA00022448"/>
    </source>
</evidence>
<accession>A0A9R1XCK5</accession>